<evidence type="ECO:0000313" key="2">
    <source>
        <dbReference type="EMBL" id="KIZ04597.1"/>
    </source>
</evidence>
<accession>A0A0D2MVT0</accession>
<evidence type="ECO:0000256" key="1">
    <source>
        <dbReference type="SAM" id="MobiDB-lite"/>
    </source>
</evidence>
<name>A0A0D2MVT0_9CHLO</name>
<dbReference type="EMBL" id="KK100640">
    <property type="protein sequence ID" value="KIZ04597.1"/>
    <property type="molecule type" value="Genomic_DNA"/>
</dbReference>
<dbReference type="AlphaFoldDB" id="A0A0D2MVT0"/>
<evidence type="ECO:0000313" key="3">
    <source>
        <dbReference type="Proteomes" id="UP000054498"/>
    </source>
</evidence>
<keyword evidence="3" id="KW-1185">Reference proteome</keyword>
<dbReference type="RefSeq" id="XP_013903616.1">
    <property type="nucleotide sequence ID" value="XM_014048162.1"/>
</dbReference>
<proteinExistence type="predicted"/>
<reference evidence="2 3" key="1">
    <citation type="journal article" date="2013" name="BMC Genomics">
        <title>Reconstruction of the lipid metabolism for the microalga Monoraphidium neglectum from its genome sequence reveals characteristics suitable for biofuel production.</title>
        <authorList>
            <person name="Bogen C."/>
            <person name="Al-Dilaimi A."/>
            <person name="Albersmeier A."/>
            <person name="Wichmann J."/>
            <person name="Grundmann M."/>
            <person name="Rupp O."/>
            <person name="Lauersen K.J."/>
            <person name="Blifernez-Klassen O."/>
            <person name="Kalinowski J."/>
            <person name="Goesmann A."/>
            <person name="Mussgnug J.H."/>
            <person name="Kruse O."/>
        </authorList>
    </citation>
    <scope>NUCLEOTIDE SEQUENCE [LARGE SCALE GENOMIC DNA]</scope>
    <source>
        <strain evidence="2 3">SAG 48.87</strain>
    </source>
</reference>
<dbReference type="GeneID" id="25736240"/>
<protein>
    <submittedName>
        <fullName evidence="2">Uncharacterized protein</fullName>
    </submittedName>
</protein>
<sequence>MAAPHGPQLGLGPDTGEPIAQHGARVVVTPLLILDVAPAAVEEAAQVPQRGPTEGSSSASPIPARGSGAPGMVALRALPGALERSYWNWRLRSDLAQVDAAFLAFSASQTLLMASRDGGAGHKAVALLLGACLLQLGVMLCAPRAYASARLPLTCAVRVLHSAAGFMSQRGLQAMLAADALQAAGAGAAAATAPRGSVMQAVLACTGIGRLVLQPLGLQLPFRLALPFQLLDFAIARGLGGDALRYVTRLLEVRRHLGTVLHLAHDTLDGLFHVSTALLFPGAHDVTPACPPAAAELLVVFVQLLCGCLLPLYCAYISELSSKVRYVQQWAGREDLGVRGAEVQHTRSHSQGGAALGSGGAASAGSGGAAAAAAVARDGTGSSICDEDGSISSHSGGSRLESRNGGERGYVTLKLRGPVLLLELESLADGTTIAPHSHAALLLMLVVAGWGLTSQLQLRATLTAPA</sequence>
<organism evidence="2 3">
    <name type="scientific">Monoraphidium neglectum</name>
    <dbReference type="NCBI Taxonomy" id="145388"/>
    <lineage>
        <taxon>Eukaryota</taxon>
        <taxon>Viridiplantae</taxon>
        <taxon>Chlorophyta</taxon>
        <taxon>core chlorophytes</taxon>
        <taxon>Chlorophyceae</taxon>
        <taxon>CS clade</taxon>
        <taxon>Sphaeropleales</taxon>
        <taxon>Selenastraceae</taxon>
        <taxon>Monoraphidium</taxon>
    </lineage>
</organism>
<feature type="region of interest" description="Disordered" evidence="1">
    <location>
        <begin position="382"/>
        <end position="403"/>
    </location>
</feature>
<dbReference type="Proteomes" id="UP000054498">
    <property type="component" value="Unassembled WGS sequence"/>
</dbReference>
<dbReference type="KEGG" id="mng:MNEG_3362"/>
<feature type="region of interest" description="Disordered" evidence="1">
    <location>
        <begin position="44"/>
        <end position="65"/>
    </location>
</feature>
<gene>
    <name evidence="2" type="ORF">MNEG_3362</name>
</gene>
<dbReference type="OrthoDB" id="10641139at2759"/>